<dbReference type="EMBL" id="JAHQIW010001413">
    <property type="protein sequence ID" value="KAJ1352445.1"/>
    <property type="molecule type" value="Genomic_DNA"/>
</dbReference>
<comment type="caution">
    <text evidence="2">The sequence shown here is derived from an EMBL/GenBank/DDBJ whole genome shotgun (WGS) entry which is preliminary data.</text>
</comment>
<evidence type="ECO:0000313" key="3">
    <source>
        <dbReference type="Proteomes" id="UP001196413"/>
    </source>
</evidence>
<keyword evidence="3" id="KW-1185">Reference proteome</keyword>
<dbReference type="AlphaFoldDB" id="A0AAD5M797"/>
<gene>
    <name evidence="2" type="ORF">KIN20_008775</name>
</gene>
<evidence type="ECO:0000313" key="2">
    <source>
        <dbReference type="EMBL" id="KAJ1352445.1"/>
    </source>
</evidence>
<name>A0AAD5M797_PARTN</name>
<proteinExistence type="predicted"/>
<evidence type="ECO:0000256" key="1">
    <source>
        <dbReference type="SAM" id="MobiDB-lite"/>
    </source>
</evidence>
<organism evidence="2 3">
    <name type="scientific">Parelaphostrongylus tenuis</name>
    <name type="common">Meningeal worm</name>
    <dbReference type="NCBI Taxonomy" id="148309"/>
    <lineage>
        <taxon>Eukaryota</taxon>
        <taxon>Metazoa</taxon>
        <taxon>Ecdysozoa</taxon>
        <taxon>Nematoda</taxon>
        <taxon>Chromadorea</taxon>
        <taxon>Rhabditida</taxon>
        <taxon>Rhabditina</taxon>
        <taxon>Rhabditomorpha</taxon>
        <taxon>Strongyloidea</taxon>
        <taxon>Metastrongylidae</taxon>
        <taxon>Parelaphostrongylus</taxon>
    </lineage>
</organism>
<reference evidence="2" key="1">
    <citation type="submission" date="2021-06" db="EMBL/GenBank/DDBJ databases">
        <title>Parelaphostrongylus tenuis whole genome reference sequence.</title>
        <authorList>
            <person name="Garwood T.J."/>
            <person name="Larsen P.A."/>
            <person name="Fountain-Jones N.M."/>
            <person name="Garbe J.R."/>
            <person name="Macchietto M.G."/>
            <person name="Kania S.A."/>
            <person name="Gerhold R.W."/>
            <person name="Richards J.E."/>
            <person name="Wolf T.M."/>
        </authorList>
    </citation>
    <scope>NUCLEOTIDE SEQUENCE</scope>
    <source>
        <strain evidence="2">MNPRO001-30</strain>
        <tissue evidence="2">Meninges</tissue>
    </source>
</reference>
<protein>
    <submittedName>
        <fullName evidence="2">Uncharacterized protein</fullName>
    </submittedName>
</protein>
<dbReference type="Proteomes" id="UP001196413">
    <property type="component" value="Unassembled WGS sequence"/>
</dbReference>
<feature type="region of interest" description="Disordered" evidence="1">
    <location>
        <begin position="47"/>
        <end position="70"/>
    </location>
</feature>
<accession>A0AAD5M797</accession>
<sequence>MERCRSNLHTLPTGAGKTTIEGRQAVEMGLGKTLLVIALIAAAMSERQRRRIEGRDGEDKERGQIARQEG</sequence>
<feature type="compositionally biased region" description="Basic and acidic residues" evidence="1">
    <location>
        <begin position="51"/>
        <end position="70"/>
    </location>
</feature>